<dbReference type="InterPro" id="IPR003889">
    <property type="entry name" value="FYrich_C"/>
</dbReference>
<gene>
    <name evidence="3" type="ORF">KR093_001246</name>
</gene>
<dbReference type="EMBL" id="JAJJHW010003409">
    <property type="protein sequence ID" value="KAH8358619.1"/>
    <property type="molecule type" value="Genomic_DNA"/>
</dbReference>
<evidence type="ECO:0000313" key="4">
    <source>
        <dbReference type="Proteomes" id="UP001200034"/>
    </source>
</evidence>
<comment type="caution">
    <text evidence="3">The sequence shown here is derived from an EMBL/GenBank/DDBJ whole genome shotgun (WGS) entry which is preliminary data.</text>
</comment>
<dbReference type="GO" id="GO:0005634">
    <property type="term" value="C:nucleus"/>
    <property type="evidence" value="ECO:0007669"/>
    <property type="project" value="UniProtKB-SubCell"/>
</dbReference>
<proteinExistence type="predicted"/>
<dbReference type="Pfam" id="PF05964">
    <property type="entry name" value="FYRN"/>
    <property type="match status" value="1"/>
</dbReference>
<name>A0AAD4JS88_9MUSC</name>
<dbReference type="PANTHER" id="PTHR22715">
    <property type="entry name" value="TRANSFORMING GROWTH FACTOR BETA REGULATED GENE 1"/>
    <property type="match status" value="1"/>
</dbReference>
<dbReference type="PROSITE" id="PS51543">
    <property type="entry name" value="FYRC"/>
    <property type="match status" value="1"/>
</dbReference>
<feature type="non-terminal residue" evidence="3">
    <location>
        <position position="1"/>
    </location>
</feature>
<dbReference type="GO" id="GO:0051726">
    <property type="term" value="P:regulation of cell cycle"/>
    <property type="evidence" value="ECO:0007669"/>
    <property type="project" value="TreeGrafter"/>
</dbReference>
<evidence type="ECO:0000313" key="3">
    <source>
        <dbReference type="EMBL" id="KAH8358619.1"/>
    </source>
</evidence>
<reference evidence="3" key="1">
    <citation type="journal article" date="2021" name="Mol. Ecol. Resour.">
        <title>Phylogenomic analyses of the genus Drosophila reveals genomic signals of climate adaptation.</title>
        <authorList>
            <person name="Li F."/>
            <person name="Rane R.V."/>
            <person name="Luria V."/>
            <person name="Xiong Z."/>
            <person name="Chen J."/>
            <person name="Li Z."/>
            <person name="Catullo R.A."/>
            <person name="Griffin P.C."/>
            <person name="Schiffer M."/>
            <person name="Pearce S."/>
            <person name="Lee S.F."/>
            <person name="McElroy K."/>
            <person name="Stocker A."/>
            <person name="Shirriffs J."/>
            <person name="Cockerell F."/>
            <person name="Coppin C."/>
            <person name="Sgro C.M."/>
            <person name="Karger A."/>
            <person name="Cain J.W."/>
            <person name="Weber J.A."/>
            <person name="Santpere G."/>
            <person name="Kirschner M.W."/>
            <person name="Hoffmann A.A."/>
            <person name="Oakeshott J.G."/>
            <person name="Zhang G."/>
        </authorList>
    </citation>
    <scope>NUCLEOTIDE SEQUENCE</scope>
    <source>
        <strain evidence="3">BGI-SZ-2011g</strain>
    </source>
</reference>
<dbReference type="Proteomes" id="UP001200034">
    <property type="component" value="Unassembled WGS sequence"/>
</dbReference>
<sequence>ENASIIDEVCLLQAELAAARSERLSLIEKLMFYEGLDKSSIGQIPLSNDSRDVAHKYVGDKQNMAKKLNKHKIKEISKIPQKTSMFPLKLHNILIHTLGEIIPANPNFHTTEWIYPVGYVATRIYAHPKDPRKKCVFTCKILNNAGVPQFQLIPDNDLDGVFFGETASICHQELLNSIQGSMKESARVSFQAKGEAFFGLSNSRVQSLLLSDPRLEQCVKFKGFSNDNSNEMYENTDPTISFAELQIYLT</sequence>
<dbReference type="PANTHER" id="PTHR22715:SF0">
    <property type="entry name" value="TRANSFORMING GROWTH FACTOR BETA REGULATOR 1"/>
    <property type="match status" value="1"/>
</dbReference>
<dbReference type="AlphaFoldDB" id="A0AAD4JS88"/>
<dbReference type="Gene3D" id="3.30.160.360">
    <property type="match status" value="1"/>
</dbReference>
<keyword evidence="4" id="KW-1185">Reference proteome</keyword>
<dbReference type="SMART" id="SM00542">
    <property type="entry name" value="FYRC"/>
    <property type="match status" value="1"/>
</dbReference>
<protein>
    <recommendedName>
        <fullName evidence="5">Transforming growth factor beta regulator 1</fullName>
    </recommendedName>
</protein>
<dbReference type="PROSITE" id="PS51542">
    <property type="entry name" value="FYRN"/>
    <property type="match status" value="1"/>
</dbReference>
<dbReference type="SMART" id="SM00541">
    <property type="entry name" value="FYRN"/>
    <property type="match status" value="1"/>
</dbReference>
<organism evidence="3 4">
    <name type="scientific">Drosophila rubida</name>
    <dbReference type="NCBI Taxonomy" id="30044"/>
    <lineage>
        <taxon>Eukaryota</taxon>
        <taxon>Metazoa</taxon>
        <taxon>Ecdysozoa</taxon>
        <taxon>Arthropoda</taxon>
        <taxon>Hexapoda</taxon>
        <taxon>Insecta</taxon>
        <taxon>Pterygota</taxon>
        <taxon>Neoptera</taxon>
        <taxon>Endopterygota</taxon>
        <taxon>Diptera</taxon>
        <taxon>Brachycera</taxon>
        <taxon>Muscomorpha</taxon>
        <taxon>Ephydroidea</taxon>
        <taxon>Drosophilidae</taxon>
        <taxon>Drosophila</taxon>
    </lineage>
</organism>
<dbReference type="Pfam" id="PF05965">
    <property type="entry name" value="FYRC"/>
    <property type="match status" value="1"/>
</dbReference>
<evidence type="ECO:0000256" key="2">
    <source>
        <dbReference type="ARBA" id="ARBA00023242"/>
    </source>
</evidence>
<keyword evidence="2" id="KW-0539">Nucleus</keyword>
<dbReference type="InterPro" id="IPR040092">
    <property type="entry name" value="TBRG1"/>
</dbReference>
<evidence type="ECO:0008006" key="5">
    <source>
        <dbReference type="Google" id="ProtNLM"/>
    </source>
</evidence>
<accession>A0AAD4JS88</accession>
<evidence type="ECO:0000256" key="1">
    <source>
        <dbReference type="ARBA" id="ARBA00004123"/>
    </source>
</evidence>
<dbReference type="InterPro" id="IPR003888">
    <property type="entry name" value="FYrich_N"/>
</dbReference>
<comment type="subcellular location">
    <subcellularLocation>
        <location evidence="1">Nucleus</location>
    </subcellularLocation>
</comment>